<dbReference type="RefSeq" id="WP_308974214.1">
    <property type="nucleotide sequence ID" value="NZ_JAVIDL010000012.1"/>
</dbReference>
<keyword evidence="1" id="KW-0472">Membrane</keyword>
<evidence type="ECO:0000256" key="1">
    <source>
        <dbReference type="SAM" id="Phobius"/>
    </source>
</evidence>
<keyword evidence="1" id="KW-1133">Transmembrane helix</keyword>
<gene>
    <name evidence="2" type="ORF">RFH47_07965</name>
</gene>
<accession>A0AAW8J885</accession>
<proteinExistence type="predicted"/>
<evidence type="ECO:0000313" key="2">
    <source>
        <dbReference type="EMBL" id="MDQ8935662.1"/>
    </source>
</evidence>
<sequence>MFKPVVLQHINLQSQQRLRQRGWRYFILVVLIQFFFILWAALSYTASA</sequence>
<comment type="caution">
    <text evidence="2">The sequence shown here is derived from an EMBL/GenBank/DDBJ whole genome shotgun (WGS) entry which is preliminary data.</text>
</comment>
<name>A0AAW8J885_9GAMM</name>
<reference evidence="2" key="1">
    <citation type="submission" date="2023-08" db="EMBL/GenBank/DDBJ databases">
        <title>Emergence of clinically-relevant ST2 carbapenem-resistant Acinetobacter baumannii strains in hospital sewages in Zhejiang, East of China.</title>
        <authorList>
            <person name="Kaichao C."/>
            <person name="Zhang R."/>
        </authorList>
    </citation>
    <scope>NUCLEOTIDE SEQUENCE</scope>
    <source>
        <strain evidence="2">M-RB-37</strain>
    </source>
</reference>
<feature type="transmembrane region" description="Helical" evidence="1">
    <location>
        <begin position="25"/>
        <end position="46"/>
    </location>
</feature>
<dbReference type="AlphaFoldDB" id="A0AAW8J885"/>
<organism evidence="2 3">
    <name type="scientific">Acinetobacter rudis</name>
    <dbReference type="NCBI Taxonomy" id="632955"/>
    <lineage>
        <taxon>Bacteria</taxon>
        <taxon>Pseudomonadati</taxon>
        <taxon>Pseudomonadota</taxon>
        <taxon>Gammaproteobacteria</taxon>
        <taxon>Moraxellales</taxon>
        <taxon>Moraxellaceae</taxon>
        <taxon>Acinetobacter</taxon>
    </lineage>
</organism>
<evidence type="ECO:0000313" key="3">
    <source>
        <dbReference type="Proteomes" id="UP001243844"/>
    </source>
</evidence>
<protein>
    <submittedName>
        <fullName evidence="2">Uncharacterized protein</fullName>
    </submittedName>
</protein>
<dbReference type="Proteomes" id="UP001243844">
    <property type="component" value="Unassembled WGS sequence"/>
</dbReference>
<dbReference type="EMBL" id="JAVIDL010000012">
    <property type="protein sequence ID" value="MDQ8935662.1"/>
    <property type="molecule type" value="Genomic_DNA"/>
</dbReference>
<keyword evidence="1" id="KW-0812">Transmembrane</keyword>